<dbReference type="Gene3D" id="1.10.246.130">
    <property type="match status" value="1"/>
</dbReference>
<dbReference type="EC" id="3.4.19.13" evidence="11"/>
<evidence type="ECO:0000256" key="10">
    <source>
        <dbReference type="PIRSR" id="PIRSR600101-2"/>
    </source>
</evidence>
<dbReference type="PANTHER" id="PTHR43199:SF1">
    <property type="entry name" value="GLUTATHIONE HYDROLASE PROENZYME"/>
    <property type="match status" value="1"/>
</dbReference>
<dbReference type="GO" id="GO:0103068">
    <property type="term" value="F:leukotriene C4 gamma-glutamyl transferase activity"/>
    <property type="evidence" value="ECO:0007669"/>
    <property type="project" value="UniProtKB-EC"/>
</dbReference>
<keyword evidence="6 11" id="KW-0865">Zymogen</keyword>
<comment type="similarity">
    <text evidence="3 11">Belongs to the gamma-glutamyltransferase family.</text>
</comment>
<evidence type="ECO:0000256" key="3">
    <source>
        <dbReference type="ARBA" id="ARBA00009381"/>
    </source>
</evidence>
<dbReference type="InterPro" id="IPR000101">
    <property type="entry name" value="GGT_peptidase"/>
</dbReference>
<sequence length="619" mass="63179">MLALALLAGCEARTPPAPPAAAPATSSAPAPGSAAAAAKAASAAAQPAAAAAAPEPPSPDPPIALAAGGARAVRGDAGLVTSVEEHATRAGADVLRRGGNAIDAAVAVAFALAVTHPSAGNIGGGGFMMVRLANGETQAIDFREAAPASVTTASNMAMVRAGAHGYASAGVPGSVAGLALAHERFGTRPLAELLAPAISLARKGHRLGARQALTLRWAWPRLKADRAASAIWGRGKGPLAQGELVRQLDLARTLETLAAEGPRAFYEGAIARKIAGAMRERGGHITEDDLRAYQAKWRAPLRFSYRGFTVDTMPPPSMGGVALAEIMLTLERVKAHEAPVDSGLSLHLFVEAAKRAYADRRKVGADPDFVPPETGQLLAKLLDGSTLMRRSPPIEPERATPAGDIAGAPDALAPESPQTTHFSVIDAAGNAVSCTTTQSASFGAKIVIPGTGILLGNAMGAFSETGINAVAPGKRMASSMTPTLVSRDGKIALLLGSPGGDTIPNTVAQVLRNLVDHGMTIDEAVRHARIHHQWMPDRVRVERLTPPPQAALDDLARRGHAVALDPMPIGDANNILVDAAGVAWGYADTREGGTAEGVGAPDKLGPAAEASAPPASGAR</sequence>
<keyword evidence="5 11" id="KW-0378">Hydrolase</keyword>
<accession>A0A4P2R520</accession>
<protein>
    <recommendedName>
        <fullName evidence="11">Glutathione hydrolase proenzyme</fullName>
        <ecNumber evidence="11">2.3.2.2</ecNumber>
        <ecNumber evidence="11">3.4.19.13</ecNumber>
    </recommendedName>
    <component>
        <recommendedName>
            <fullName evidence="11">Glutathione hydrolase large chain</fullName>
        </recommendedName>
    </component>
    <component>
        <recommendedName>
            <fullName evidence="11">Glutathione hydrolase small chain</fullName>
        </recommendedName>
    </component>
</protein>
<keyword evidence="11" id="KW-0317">Glutathione biosynthesis</keyword>
<dbReference type="EMBL" id="CP012672">
    <property type="protein sequence ID" value="AUX37741.1"/>
    <property type="molecule type" value="Genomic_DNA"/>
</dbReference>
<feature type="binding site" evidence="10">
    <location>
        <begin position="478"/>
        <end position="479"/>
    </location>
    <ligand>
        <name>L-glutamate</name>
        <dbReference type="ChEBI" id="CHEBI:29985"/>
    </ligand>
</feature>
<comment type="PTM">
    <text evidence="11">Cleaved by autocatalysis into a large and a small subunit.</text>
</comment>
<gene>
    <name evidence="13" type="primary">ggt</name>
    <name evidence="13" type="ORF">SOCE836_099720</name>
</gene>
<comment type="subunit">
    <text evidence="11">This enzyme consists of two polypeptide chains, which are synthesized in precursor form from a single polypeptide.</text>
</comment>
<comment type="catalytic activity">
    <reaction evidence="8 11">
        <text>an N-terminal (5-L-glutamyl)-[peptide] + an alpha-amino acid = 5-L-glutamyl amino acid + an N-terminal L-alpha-aminoacyl-[peptide]</text>
        <dbReference type="Rhea" id="RHEA:23904"/>
        <dbReference type="Rhea" id="RHEA-COMP:9780"/>
        <dbReference type="Rhea" id="RHEA-COMP:9795"/>
        <dbReference type="ChEBI" id="CHEBI:77644"/>
        <dbReference type="ChEBI" id="CHEBI:78597"/>
        <dbReference type="ChEBI" id="CHEBI:78599"/>
        <dbReference type="ChEBI" id="CHEBI:78608"/>
        <dbReference type="EC" id="2.3.2.2"/>
    </reaction>
</comment>
<dbReference type="UniPathway" id="UPA00204"/>
<dbReference type="GO" id="GO:0006751">
    <property type="term" value="P:glutathione catabolic process"/>
    <property type="evidence" value="ECO:0007669"/>
    <property type="project" value="UniProtKB-UniRule"/>
</dbReference>
<dbReference type="NCBIfam" id="TIGR00066">
    <property type="entry name" value="g_glut_trans"/>
    <property type="match status" value="1"/>
</dbReference>
<dbReference type="Pfam" id="PF01019">
    <property type="entry name" value="G_glu_transpept"/>
    <property type="match status" value="1"/>
</dbReference>
<dbReference type="AlphaFoldDB" id="A0A4P2R520"/>
<evidence type="ECO:0000256" key="2">
    <source>
        <dbReference type="ARBA" id="ARBA00001089"/>
    </source>
</evidence>
<dbReference type="GO" id="GO:0036374">
    <property type="term" value="F:glutathione hydrolase activity"/>
    <property type="evidence" value="ECO:0007669"/>
    <property type="project" value="UniProtKB-UniRule"/>
</dbReference>
<feature type="compositionally biased region" description="Low complexity" evidence="12">
    <location>
        <begin position="605"/>
        <end position="619"/>
    </location>
</feature>
<organism evidence="13 14">
    <name type="scientific">Sorangium cellulosum</name>
    <name type="common">Polyangium cellulosum</name>
    <dbReference type="NCBI Taxonomy" id="56"/>
    <lineage>
        <taxon>Bacteria</taxon>
        <taxon>Pseudomonadati</taxon>
        <taxon>Myxococcota</taxon>
        <taxon>Polyangia</taxon>
        <taxon>Polyangiales</taxon>
        <taxon>Polyangiaceae</taxon>
        <taxon>Sorangium</taxon>
    </lineage>
</organism>
<feature type="active site" description="Nucleophile" evidence="9">
    <location>
        <position position="419"/>
    </location>
</feature>
<evidence type="ECO:0000256" key="6">
    <source>
        <dbReference type="ARBA" id="ARBA00023145"/>
    </source>
</evidence>
<comment type="catalytic activity">
    <reaction evidence="1 11">
        <text>an S-substituted glutathione + H2O = an S-substituted L-cysteinylglycine + L-glutamate</text>
        <dbReference type="Rhea" id="RHEA:59468"/>
        <dbReference type="ChEBI" id="CHEBI:15377"/>
        <dbReference type="ChEBI" id="CHEBI:29985"/>
        <dbReference type="ChEBI" id="CHEBI:90779"/>
        <dbReference type="ChEBI" id="CHEBI:143103"/>
        <dbReference type="EC" id="3.4.19.13"/>
    </reaction>
</comment>
<keyword evidence="4 11" id="KW-0808">Transferase</keyword>
<dbReference type="Proteomes" id="UP000295497">
    <property type="component" value="Chromosome"/>
</dbReference>
<keyword evidence="7 11" id="KW-0012">Acyltransferase</keyword>
<dbReference type="InterPro" id="IPR029055">
    <property type="entry name" value="Ntn_hydrolases_N"/>
</dbReference>
<evidence type="ECO:0000313" key="13">
    <source>
        <dbReference type="EMBL" id="AUX37741.1"/>
    </source>
</evidence>
<dbReference type="PANTHER" id="PTHR43199">
    <property type="entry name" value="GLUTATHIONE HYDROLASE"/>
    <property type="match status" value="1"/>
</dbReference>
<reference evidence="13 14" key="1">
    <citation type="submission" date="2015-09" db="EMBL/GenBank/DDBJ databases">
        <title>Sorangium comparison.</title>
        <authorList>
            <person name="Zaburannyi N."/>
            <person name="Bunk B."/>
            <person name="Overmann J."/>
            <person name="Mueller R."/>
        </authorList>
    </citation>
    <scope>NUCLEOTIDE SEQUENCE [LARGE SCALE GENOMIC DNA]</scope>
    <source>
        <strain evidence="13 14">So ce836</strain>
    </source>
</reference>
<evidence type="ECO:0000313" key="14">
    <source>
        <dbReference type="Proteomes" id="UP000295497"/>
    </source>
</evidence>
<evidence type="ECO:0000256" key="12">
    <source>
        <dbReference type="SAM" id="MobiDB-lite"/>
    </source>
</evidence>
<name>A0A4P2R520_SORCE</name>
<evidence type="ECO:0000256" key="1">
    <source>
        <dbReference type="ARBA" id="ARBA00001049"/>
    </source>
</evidence>
<evidence type="ECO:0000256" key="5">
    <source>
        <dbReference type="ARBA" id="ARBA00022801"/>
    </source>
</evidence>
<evidence type="ECO:0000256" key="4">
    <source>
        <dbReference type="ARBA" id="ARBA00022679"/>
    </source>
</evidence>
<dbReference type="SUPFAM" id="SSF56235">
    <property type="entry name" value="N-terminal nucleophile aminohydrolases (Ntn hydrolases)"/>
    <property type="match status" value="1"/>
</dbReference>
<feature type="binding site" evidence="10">
    <location>
        <position position="143"/>
    </location>
    <ligand>
        <name>L-glutamate</name>
        <dbReference type="ChEBI" id="CHEBI:29985"/>
    </ligand>
</feature>
<dbReference type="EC" id="2.3.2.2" evidence="11"/>
<dbReference type="Gene3D" id="3.60.20.40">
    <property type="match status" value="1"/>
</dbReference>
<dbReference type="GO" id="GO:0006750">
    <property type="term" value="P:glutathione biosynthetic process"/>
    <property type="evidence" value="ECO:0007669"/>
    <property type="project" value="UniProtKB-KW"/>
</dbReference>
<comment type="pathway">
    <text evidence="11">Sulfur metabolism; glutathione metabolism.</text>
</comment>
<comment type="catalytic activity">
    <reaction evidence="2 11">
        <text>glutathione + H2O = L-cysteinylglycine + L-glutamate</text>
        <dbReference type="Rhea" id="RHEA:28807"/>
        <dbReference type="ChEBI" id="CHEBI:15377"/>
        <dbReference type="ChEBI" id="CHEBI:29985"/>
        <dbReference type="ChEBI" id="CHEBI:57925"/>
        <dbReference type="ChEBI" id="CHEBI:61694"/>
        <dbReference type="EC" id="3.4.19.13"/>
    </reaction>
</comment>
<evidence type="ECO:0000256" key="9">
    <source>
        <dbReference type="PIRSR" id="PIRSR600101-1"/>
    </source>
</evidence>
<dbReference type="PRINTS" id="PR01210">
    <property type="entry name" value="GGTRANSPTASE"/>
</dbReference>
<evidence type="ECO:0000256" key="8">
    <source>
        <dbReference type="ARBA" id="ARBA00047417"/>
    </source>
</evidence>
<dbReference type="InterPro" id="IPR051792">
    <property type="entry name" value="GGT_bact"/>
</dbReference>
<evidence type="ECO:0000256" key="7">
    <source>
        <dbReference type="ARBA" id="ARBA00023315"/>
    </source>
</evidence>
<dbReference type="InterPro" id="IPR043138">
    <property type="entry name" value="GGT_lsub"/>
</dbReference>
<feature type="binding site" evidence="10">
    <location>
        <position position="500"/>
    </location>
    <ligand>
        <name>L-glutamate</name>
        <dbReference type="ChEBI" id="CHEBI:29985"/>
    </ligand>
</feature>
<evidence type="ECO:0000256" key="11">
    <source>
        <dbReference type="RuleBase" id="RU368036"/>
    </source>
</evidence>
<proteinExistence type="inferred from homology"/>
<dbReference type="InterPro" id="IPR043137">
    <property type="entry name" value="GGT_ssub_C"/>
</dbReference>
<feature type="region of interest" description="Disordered" evidence="12">
    <location>
        <begin position="590"/>
        <end position="619"/>
    </location>
</feature>